<dbReference type="PaxDb" id="39947-A0A0N7KTH3"/>
<proteinExistence type="predicted"/>
<dbReference type="AlphaFoldDB" id="A0A0N7KTH3"/>
<reference evidence="2" key="1">
    <citation type="journal article" date="2005" name="Nature">
        <title>The map-based sequence of the rice genome.</title>
        <authorList>
            <consortium name="International rice genome sequencing project (IRGSP)"/>
            <person name="Matsumoto T."/>
            <person name="Wu J."/>
            <person name="Kanamori H."/>
            <person name="Katayose Y."/>
            <person name="Fujisawa M."/>
            <person name="Namiki N."/>
            <person name="Mizuno H."/>
            <person name="Yamamoto K."/>
            <person name="Antonio B.A."/>
            <person name="Baba T."/>
            <person name="Sakata K."/>
            <person name="Nagamura Y."/>
            <person name="Aoki H."/>
            <person name="Arikawa K."/>
            <person name="Arita K."/>
            <person name="Bito T."/>
            <person name="Chiden Y."/>
            <person name="Fujitsuka N."/>
            <person name="Fukunaka R."/>
            <person name="Hamada M."/>
            <person name="Harada C."/>
            <person name="Hayashi A."/>
            <person name="Hijishita S."/>
            <person name="Honda M."/>
            <person name="Hosokawa S."/>
            <person name="Ichikawa Y."/>
            <person name="Idonuma A."/>
            <person name="Iijima M."/>
            <person name="Ikeda M."/>
            <person name="Ikeno M."/>
            <person name="Ito K."/>
            <person name="Ito S."/>
            <person name="Ito T."/>
            <person name="Ito Y."/>
            <person name="Ito Y."/>
            <person name="Iwabuchi A."/>
            <person name="Kamiya K."/>
            <person name="Karasawa W."/>
            <person name="Kurita K."/>
            <person name="Katagiri S."/>
            <person name="Kikuta A."/>
            <person name="Kobayashi H."/>
            <person name="Kobayashi N."/>
            <person name="Machita K."/>
            <person name="Maehara T."/>
            <person name="Masukawa M."/>
            <person name="Mizubayashi T."/>
            <person name="Mukai Y."/>
            <person name="Nagasaki H."/>
            <person name="Nagata Y."/>
            <person name="Naito S."/>
            <person name="Nakashima M."/>
            <person name="Nakama Y."/>
            <person name="Nakamichi Y."/>
            <person name="Nakamura M."/>
            <person name="Meguro A."/>
            <person name="Negishi M."/>
            <person name="Ohta I."/>
            <person name="Ohta T."/>
            <person name="Okamoto M."/>
            <person name="Ono N."/>
            <person name="Saji S."/>
            <person name="Sakaguchi M."/>
            <person name="Sakai K."/>
            <person name="Shibata M."/>
            <person name="Shimokawa T."/>
            <person name="Song J."/>
            <person name="Takazaki Y."/>
            <person name="Terasawa K."/>
            <person name="Tsugane M."/>
            <person name="Tsuji K."/>
            <person name="Ueda S."/>
            <person name="Waki K."/>
            <person name="Yamagata H."/>
            <person name="Yamamoto M."/>
            <person name="Yamamoto S."/>
            <person name="Yamane H."/>
            <person name="Yoshiki S."/>
            <person name="Yoshihara R."/>
            <person name="Yukawa K."/>
            <person name="Zhong H."/>
            <person name="Yano M."/>
            <person name="Yuan Q."/>
            <person name="Ouyang S."/>
            <person name="Liu J."/>
            <person name="Jones K.M."/>
            <person name="Gansberger K."/>
            <person name="Moffat K."/>
            <person name="Hill J."/>
            <person name="Bera J."/>
            <person name="Fadrosh D."/>
            <person name="Jin S."/>
            <person name="Johri S."/>
            <person name="Kim M."/>
            <person name="Overton L."/>
            <person name="Reardon M."/>
            <person name="Tsitrin T."/>
            <person name="Vuong H."/>
            <person name="Weaver B."/>
            <person name="Ciecko A."/>
            <person name="Tallon L."/>
            <person name="Jackson J."/>
            <person name="Pai G."/>
            <person name="Aken S.V."/>
            <person name="Utterback T."/>
            <person name="Reidmuller S."/>
            <person name="Feldblyum T."/>
            <person name="Hsiao J."/>
            <person name="Zismann V."/>
            <person name="Iobst S."/>
            <person name="de Vazeille A.R."/>
            <person name="Buell C.R."/>
            <person name="Ying K."/>
            <person name="Li Y."/>
            <person name="Lu T."/>
            <person name="Huang Y."/>
            <person name="Zhao Q."/>
            <person name="Feng Q."/>
            <person name="Zhang L."/>
            <person name="Zhu J."/>
            <person name="Weng Q."/>
            <person name="Mu J."/>
            <person name="Lu Y."/>
            <person name="Fan D."/>
            <person name="Liu Y."/>
            <person name="Guan J."/>
            <person name="Zhang Y."/>
            <person name="Yu S."/>
            <person name="Liu X."/>
            <person name="Zhang Y."/>
            <person name="Hong G."/>
            <person name="Han B."/>
            <person name="Choisne N."/>
            <person name="Demange N."/>
            <person name="Orjeda G."/>
            <person name="Samain S."/>
            <person name="Cattolico L."/>
            <person name="Pelletier E."/>
            <person name="Couloux A."/>
            <person name="Segurens B."/>
            <person name="Wincker P."/>
            <person name="D'Hont A."/>
            <person name="Scarpelli C."/>
            <person name="Weissenbach J."/>
            <person name="Salanoubat M."/>
            <person name="Quetier F."/>
            <person name="Yu Y."/>
            <person name="Kim H.R."/>
            <person name="Rambo T."/>
            <person name="Currie J."/>
            <person name="Collura K."/>
            <person name="Luo M."/>
            <person name="Yang T."/>
            <person name="Ammiraju J.S.S."/>
            <person name="Engler F."/>
            <person name="Soderlund C."/>
            <person name="Wing R.A."/>
            <person name="Palmer L.E."/>
            <person name="de la Bastide M."/>
            <person name="Spiegel L."/>
            <person name="Nascimento L."/>
            <person name="Zutavern T."/>
            <person name="O'Shaughnessy A."/>
            <person name="Dike S."/>
            <person name="Dedhia N."/>
            <person name="Preston R."/>
            <person name="Balija V."/>
            <person name="McCombie W.R."/>
            <person name="Chow T."/>
            <person name="Chen H."/>
            <person name="Chung M."/>
            <person name="Chen C."/>
            <person name="Shaw J."/>
            <person name="Wu H."/>
            <person name="Hsiao K."/>
            <person name="Chao Y."/>
            <person name="Chu M."/>
            <person name="Cheng C."/>
            <person name="Hour A."/>
            <person name="Lee P."/>
            <person name="Lin S."/>
            <person name="Lin Y."/>
            <person name="Liou J."/>
            <person name="Liu S."/>
            <person name="Hsing Y."/>
            <person name="Raghuvanshi S."/>
            <person name="Mohanty A."/>
            <person name="Bharti A.K."/>
            <person name="Gaur A."/>
            <person name="Gupta V."/>
            <person name="Kumar D."/>
            <person name="Ravi V."/>
            <person name="Vij S."/>
            <person name="Kapur A."/>
            <person name="Khurana P."/>
            <person name="Khurana P."/>
            <person name="Khurana J.P."/>
            <person name="Tyagi A.K."/>
            <person name="Gaikwad K."/>
            <person name="Singh A."/>
            <person name="Dalal V."/>
            <person name="Srivastava S."/>
            <person name="Dixit A."/>
            <person name="Pal A.K."/>
            <person name="Ghazi I.A."/>
            <person name="Yadav M."/>
            <person name="Pandit A."/>
            <person name="Bhargava A."/>
            <person name="Sureshbabu K."/>
            <person name="Batra K."/>
            <person name="Sharma T.R."/>
            <person name="Mohapatra T."/>
            <person name="Singh N.K."/>
            <person name="Messing J."/>
            <person name="Nelson A.B."/>
            <person name="Fuks G."/>
            <person name="Kavchok S."/>
            <person name="Keizer G."/>
            <person name="Linton E."/>
            <person name="Llaca V."/>
            <person name="Song R."/>
            <person name="Tanyolac B."/>
            <person name="Young S."/>
            <person name="Ho-Il K."/>
            <person name="Hahn J.H."/>
            <person name="Sangsakoo G."/>
            <person name="Vanavichit A."/>
            <person name="de Mattos Luiz.A.T."/>
            <person name="Zimmer P.D."/>
            <person name="Malone G."/>
            <person name="Dellagostin O."/>
            <person name="de Oliveira A.C."/>
            <person name="Bevan M."/>
            <person name="Bancroft I."/>
            <person name="Minx P."/>
            <person name="Cordum H."/>
            <person name="Wilson R."/>
            <person name="Cheng Z."/>
            <person name="Jin W."/>
            <person name="Jiang J."/>
            <person name="Leong S.A."/>
            <person name="Iwama H."/>
            <person name="Gojobori T."/>
            <person name="Itoh T."/>
            <person name="Niimura Y."/>
            <person name="Fujii Y."/>
            <person name="Habara T."/>
            <person name="Sakai H."/>
            <person name="Sato Y."/>
            <person name="Wilson G."/>
            <person name="Kumar K."/>
            <person name="McCouch S."/>
            <person name="Juretic N."/>
            <person name="Hoen D."/>
            <person name="Wright S."/>
            <person name="Bruskiewich R."/>
            <person name="Bureau T."/>
            <person name="Miyao A."/>
            <person name="Hirochika H."/>
            <person name="Nishikawa T."/>
            <person name="Kadowaki K."/>
            <person name="Sugiura M."/>
            <person name="Burr B."/>
            <person name="Sasaki T."/>
        </authorList>
    </citation>
    <scope>NUCLEOTIDE SEQUENCE [LARGE SCALE GENOMIC DNA]</scope>
    <source>
        <strain evidence="2">cv. Nipponbare</strain>
    </source>
</reference>
<accession>A0A0N7KTH3</accession>
<dbReference type="SMR" id="A0A0N7KTH3"/>
<evidence type="ECO:0000313" key="1">
    <source>
        <dbReference type="EMBL" id="BAT15618.1"/>
    </source>
</evidence>
<dbReference type="Proteomes" id="UP000059680">
    <property type="component" value="Chromosome 12"/>
</dbReference>
<protein>
    <submittedName>
        <fullName evidence="1">Os12g0117350 protein</fullName>
    </submittedName>
</protein>
<keyword evidence="2" id="KW-1185">Reference proteome</keyword>
<gene>
    <name evidence="1" type="ordered locus">Os12g0117350</name>
    <name evidence="1" type="ORF">OSNPB_120117350</name>
</gene>
<dbReference type="Gramene" id="Os12t0117350-01">
    <property type="protein sequence ID" value="Os12t0117350-01"/>
    <property type="gene ID" value="Os12g0117350"/>
</dbReference>
<evidence type="ECO:0000313" key="2">
    <source>
        <dbReference type="Proteomes" id="UP000059680"/>
    </source>
</evidence>
<reference evidence="1 2" key="3">
    <citation type="journal article" date="2013" name="Rice">
        <title>Improvement of the Oryza sativa Nipponbare reference genome using next generation sequence and optical map data.</title>
        <authorList>
            <person name="Kawahara Y."/>
            <person name="de la Bastide M."/>
            <person name="Hamilton J.P."/>
            <person name="Kanamori H."/>
            <person name="McCombie W.R."/>
            <person name="Ouyang S."/>
            <person name="Schwartz D.C."/>
            <person name="Tanaka T."/>
            <person name="Wu J."/>
            <person name="Zhou S."/>
            <person name="Childs K.L."/>
            <person name="Davidson R.M."/>
            <person name="Lin H."/>
            <person name="Quesada-Ocampo L."/>
            <person name="Vaillancourt B."/>
            <person name="Sakai H."/>
            <person name="Lee S.S."/>
            <person name="Kim J."/>
            <person name="Numa H."/>
            <person name="Itoh T."/>
            <person name="Buell C.R."/>
            <person name="Matsumoto T."/>
        </authorList>
    </citation>
    <scope>NUCLEOTIDE SEQUENCE [LARGE SCALE GENOMIC DNA]</scope>
    <source>
        <strain evidence="2">cv. Nipponbare</strain>
    </source>
</reference>
<sequence>MVSMRPTRGSHCAPHPESLRRRHSWRLQRWTHEKPDVYGVLRRRLVRPNAGEVRRHWSLPWKKRETEKKMTVR</sequence>
<organism evidence="1 2">
    <name type="scientific">Oryza sativa subsp. japonica</name>
    <name type="common">Rice</name>
    <dbReference type="NCBI Taxonomy" id="39947"/>
    <lineage>
        <taxon>Eukaryota</taxon>
        <taxon>Viridiplantae</taxon>
        <taxon>Streptophyta</taxon>
        <taxon>Embryophyta</taxon>
        <taxon>Tracheophyta</taxon>
        <taxon>Spermatophyta</taxon>
        <taxon>Magnoliopsida</taxon>
        <taxon>Liliopsida</taxon>
        <taxon>Poales</taxon>
        <taxon>Poaceae</taxon>
        <taxon>BOP clade</taxon>
        <taxon>Oryzoideae</taxon>
        <taxon>Oryzeae</taxon>
        <taxon>Oryzinae</taxon>
        <taxon>Oryza</taxon>
        <taxon>Oryza sativa</taxon>
    </lineage>
</organism>
<dbReference type="EMBL" id="AP014968">
    <property type="protein sequence ID" value="BAT15618.1"/>
    <property type="molecule type" value="Genomic_DNA"/>
</dbReference>
<dbReference type="InParanoid" id="A0A0N7KTH3"/>
<reference evidence="1 2" key="2">
    <citation type="journal article" date="2013" name="Plant Cell Physiol.">
        <title>Rice Annotation Project Database (RAP-DB): an integrative and interactive database for rice genomics.</title>
        <authorList>
            <person name="Sakai H."/>
            <person name="Lee S.S."/>
            <person name="Tanaka T."/>
            <person name="Numa H."/>
            <person name="Kim J."/>
            <person name="Kawahara Y."/>
            <person name="Wakimoto H."/>
            <person name="Yang C.C."/>
            <person name="Iwamoto M."/>
            <person name="Abe T."/>
            <person name="Yamada Y."/>
            <person name="Muto A."/>
            <person name="Inokuchi H."/>
            <person name="Ikemura T."/>
            <person name="Matsumoto T."/>
            <person name="Sasaki T."/>
            <person name="Itoh T."/>
        </authorList>
    </citation>
    <scope>NUCLEOTIDE SEQUENCE [LARGE SCALE GENOMIC DNA]</scope>
    <source>
        <strain evidence="2">cv. Nipponbare</strain>
    </source>
</reference>
<name>A0A0N7KTH3_ORYSJ</name>